<sequence length="161" mass="18347">MRLSRRGWNNVIIIGVICFIAMIQIPELLKQRQLEAQQRTEASSELKLTNLLPERAEIRALHLPGLSLDYTNDGWRATPSSAANAAEVVNRWQALAGTPVDKAMVDKLAEQLTSPRTVEVWLEVQPEPIRVTVYQLPQFWLLKNWQGEWLAISVDEGYLFP</sequence>
<evidence type="ECO:0000256" key="1">
    <source>
        <dbReference type="SAM" id="Phobius"/>
    </source>
</evidence>
<gene>
    <name evidence="2" type="ORF">C9I98_13045</name>
</gene>
<accession>A0A2T3NSP3</accession>
<feature type="transmembrane region" description="Helical" evidence="1">
    <location>
        <begin position="7"/>
        <end position="25"/>
    </location>
</feature>
<protein>
    <submittedName>
        <fullName evidence="2">Uncharacterized protein</fullName>
    </submittedName>
</protein>
<reference evidence="2 3" key="1">
    <citation type="submission" date="2018-01" db="EMBL/GenBank/DDBJ databases">
        <title>Whole genome sequencing of Histamine producing bacteria.</title>
        <authorList>
            <person name="Butler K."/>
        </authorList>
    </citation>
    <scope>NUCLEOTIDE SEQUENCE [LARGE SCALE GENOMIC DNA]</scope>
    <source>
        <strain evidence="2 3">DSM 100436</strain>
    </source>
</reference>
<keyword evidence="1" id="KW-1133">Transmembrane helix</keyword>
<organism evidence="2 3">
    <name type="scientific">Photobacterium sanctipauli</name>
    <dbReference type="NCBI Taxonomy" id="1342794"/>
    <lineage>
        <taxon>Bacteria</taxon>
        <taxon>Pseudomonadati</taxon>
        <taxon>Pseudomonadota</taxon>
        <taxon>Gammaproteobacteria</taxon>
        <taxon>Vibrionales</taxon>
        <taxon>Vibrionaceae</taxon>
        <taxon>Photobacterium</taxon>
    </lineage>
</organism>
<evidence type="ECO:0000313" key="3">
    <source>
        <dbReference type="Proteomes" id="UP000241771"/>
    </source>
</evidence>
<keyword evidence="1" id="KW-0472">Membrane</keyword>
<dbReference type="OrthoDB" id="5829309at2"/>
<dbReference type="Proteomes" id="UP000241771">
    <property type="component" value="Unassembled WGS sequence"/>
</dbReference>
<evidence type="ECO:0000313" key="2">
    <source>
        <dbReference type="EMBL" id="PSW19290.1"/>
    </source>
</evidence>
<keyword evidence="3" id="KW-1185">Reference proteome</keyword>
<dbReference type="EMBL" id="PYMA01000007">
    <property type="protein sequence ID" value="PSW19290.1"/>
    <property type="molecule type" value="Genomic_DNA"/>
</dbReference>
<proteinExistence type="predicted"/>
<dbReference type="AlphaFoldDB" id="A0A2T3NSP3"/>
<keyword evidence="1" id="KW-0812">Transmembrane</keyword>
<comment type="caution">
    <text evidence="2">The sequence shown here is derived from an EMBL/GenBank/DDBJ whole genome shotgun (WGS) entry which is preliminary data.</text>
</comment>
<name>A0A2T3NSP3_9GAMM</name>
<dbReference type="RefSeq" id="WP_036818769.1">
    <property type="nucleotide sequence ID" value="NZ_JGVO01000168.1"/>
</dbReference>